<sequence>MPPLPVPASSRVNPLPQGYQCPQGRCRTSGSGFTREEDSTGTTPISKPAPYLCGSGFTREEAGTGTTLISKPAQHLWERACPRRGRRGQSTSCASRNAPNASSHRGCWR</sequence>
<feature type="compositionally biased region" description="Polar residues" evidence="1">
    <location>
        <begin position="88"/>
        <end position="103"/>
    </location>
</feature>
<gene>
    <name evidence="2" type="ORF">DBB42_03335</name>
</gene>
<comment type="caution">
    <text evidence="2">The sequence shown here is derived from an EMBL/GenBank/DDBJ whole genome shotgun (WGS) entry which is preliminary data.</text>
</comment>
<protein>
    <submittedName>
        <fullName evidence="2">Uncharacterized protein</fullName>
    </submittedName>
</protein>
<organism evidence="2 3">
    <name type="scientific">Pseudomonas plecoglossicida</name>
    <dbReference type="NCBI Taxonomy" id="70775"/>
    <lineage>
        <taxon>Bacteria</taxon>
        <taxon>Pseudomonadati</taxon>
        <taxon>Pseudomonadota</taxon>
        <taxon>Gammaproteobacteria</taxon>
        <taxon>Pseudomonadales</taxon>
        <taxon>Pseudomonadaceae</taxon>
        <taxon>Pseudomonas</taxon>
    </lineage>
</organism>
<reference evidence="2 3" key="1">
    <citation type="submission" date="2018-04" db="EMBL/GenBank/DDBJ databases">
        <authorList>
            <person name="Go L.Y."/>
            <person name="Mitchell J.A."/>
        </authorList>
    </citation>
    <scope>NUCLEOTIDE SEQUENCE [LARGE SCALE GENOMIC DNA]</scope>
    <source>
        <strain evidence="2 3">KCJK7865</strain>
    </source>
</reference>
<evidence type="ECO:0000313" key="2">
    <source>
        <dbReference type="EMBL" id="PTU53696.1"/>
    </source>
</evidence>
<proteinExistence type="predicted"/>
<accession>A0A2R7UP17</accession>
<name>A0A2R7UP17_PSEDL</name>
<dbReference type="Proteomes" id="UP000244874">
    <property type="component" value="Unassembled WGS sequence"/>
</dbReference>
<dbReference type="AlphaFoldDB" id="A0A2R7UP17"/>
<evidence type="ECO:0000256" key="1">
    <source>
        <dbReference type="SAM" id="MobiDB-lite"/>
    </source>
</evidence>
<dbReference type="EMBL" id="QANO01000074">
    <property type="protein sequence ID" value="PTU53696.1"/>
    <property type="molecule type" value="Genomic_DNA"/>
</dbReference>
<evidence type="ECO:0000313" key="3">
    <source>
        <dbReference type="Proteomes" id="UP000244874"/>
    </source>
</evidence>
<feature type="region of interest" description="Disordered" evidence="1">
    <location>
        <begin position="1"/>
        <end position="109"/>
    </location>
</feature>